<name>A0A4R1XP85_ACICA</name>
<proteinExistence type="inferred from homology"/>
<feature type="signal peptide" evidence="7">
    <location>
        <begin position="1"/>
        <end position="27"/>
    </location>
</feature>
<evidence type="ECO:0000259" key="8">
    <source>
        <dbReference type="PROSITE" id="PS50198"/>
    </source>
</evidence>
<evidence type="ECO:0000313" key="9">
    <source>
        <dbReference type="EMBL" id="TCM63715.1"/>
    </source>
</evidence>
<dbReference type="Gene3D" id="1.10.4030.10">
    <property type="entry name" value="Porin chaperone SurA, peptide-binding domain"/>
    <property type="match status" value="1"/>
</dbReference>
<dbReference type="HAMAP" id="MF_01183">
    <property type="entry name" value="Chaperone_SurA"/>
    <property type="match status" value="1"/>
</dbReference>
<keyword evidence="6 7" id="KW-0413">Isomerase</keyword>
<keyword evidence="5 7" id="KW-0143">Chaperone</keyword>
<feature type="domain" description="PpiC" evidence="8">
    <location>
        <begin position="284"/>
        <end position="383"/>
    </location>
</feature>
<dbReference type="SUPFAM" id="SSF109998">
    <property type="entry name" value="Triger factor/SurA peptide-binding domain-like"/>
    <property type="match status" value="1"/>
</dbReference>
<dbReference type="EC" id="5.2.1.8" evidence="7"/>
<dbReference type="Pfam" id="PF13616">
    <property type="entry name" value="Rotamase_3"/>
    <property type="match status" value="1"/>
</dbReference>
<comment type="caution">
    <text evidence="9">The sequence shown here is derived from an EMBL/GenBank/DDBJ whole genome shotgun (WGS) entry which is preliminary data.</text>
</comment>
<dbReference type="GO" id="GO:0043165">
    <property type="term" value="P:Gram-negative-bacterium-type cell outer membrane assembly"/>
    <property type="evidence" value="ECO:0007669"/>
    <property type="project" value="InterPro"/>
</dbReference>
<keyword evidence="3 7" id="KW-0574">Periplasm</keyword>
<dbReference type="Proteomes" id="UP000294963">
    <property type="component" value="Unassembled WGS sequence"/>
</dbReference>
<dbReference type="GO" id="GO:0051082">
    <property type="term" value="F:unfolded protein binding"/>
    <property type="evidence" value="ECO:0007669"/>
    <property type="project" value="UniProtKB-UniRule"/>
</dbReference>
<comment type="subcellular location">
    <subcellularLocation>
        <location evidence="7">Periplasm</location>
    </subcellularLocation>
    <text evidence="7">Is capable of associating with the outer membrane.</text>
</comment>
<dbReference type="Gene3D" id="3.10.50.40">
    <property type="match status" value="2"/>
</dbReference>
<dbReference type="InterPro" id="IPR050280">
    <property type="entry name" value="OMP_Chaperone_SurA"/>
</dbReference>
<dbReference type="PROSITE" id="PS01096">
    <property type="entry name" value="PPIC_PPIASE_1"/>
    <property type="match status" value="1"/>
</dbReference>
<dbReference type="OrthoDB" id="14196at2"/>
<dbReference type="SUPFAM" id="SSF54534">
    <property type="entry name" value="FKBP-like"/>
    <property type="match status" value="2"/>
</dbReference>
<gene>
    <name evidence="7" type="primary">surA</name>
    <name evidence="9" type="ORF">EC844_12019</name>
</gene>
<keyword evidence="4 7" id="KW-0697">Rotamase</keyword>
<dbReference type="PANTHER" id="PTHR47637:SF1">
    <property type="entry name" value="CHAPERONE SURA"/>
    <property type="match status" value="1"/>
</dbReference>
<comment type="catalytic activity">
    <reaction evidence="7">
        <text>[protein]-peptidylproline (omega=180) = [protein]-peptidylproline (omega=0)</text>
        <dbReference type="Rhea" id="RHEA:16237"/>
        <dbReference type="Rhea" id="RHEA-COMP:10747"/>
        <dbReference type="Rhea" id="RHEA-COMP:10748"/>
        <dbReference type="ChEBI" id="CHEBI:83833"/>
        <dbReference type="ChEBI" id="CHEBI:83834"/>
        <dbReference type="EC" id="5.2.1.8"/>
    </reaction>
</comment>
<dbReference type="AlphaFoldDB" id="A0A4R1XP85"/>
<dbReference type="InterPro" id="IPR015391">
    <property type="entry name" value="SurA_N"/>
</dbReference>
<keyword evidence="10" id="KW-1185">Reference proteome</keyword>
<evidence type="ECO:0000256" key="4">
    <source>
        <dbReference type="ARBA" id="ARBA00023110"/>
    </source>
</evidence>
<dbReference type="GO" id="GO:0006457">
    <property type="term" value="P:protein folding"/>
    <property type="evidence" value="ECO:0007669"/>
    <property type="project" value="UniProtKB-UniRule"/>
</dbReference>
<evidence type="ECO:0000256" key="3">
    <source>
        <dbReference type="ARBA" id="ARBA00022764"/>
    </source>
</evidence>
<comment type="function">
    <text evidence="7">Chaperone involved in the correct folding and assembly of outer membrane proteins. Recognizes specific patterns of aromatic residues and the orientation of their side chains, which are found more frequently in integral outer membrane proteins. May act in both early periplasmic and late outer membrane-associated steps of protein maturation.</text>
</comment>
<evidence type="ECO:0000256" key="6">
    <source>
        <dbReference type="ARBA" id="ARBA00023235"/>
    </source>
</evidence>
<sequence length="439" mass="48595" precursor="true">MKTHNLKKLFKVTAFAIAISASMPSFAQPTDQVIAVVGNSAILKSDLDQGVAEAVYQLQAQKKELPPEQVLRSQILNQLILQNAQLEQVKRYGIKVDENTLNDAVLKVAAQSGVNSLSAFQQKLDAVAPGTYEVLRSRVANDLQIQRLRQQQVMSRIKISDQDVENFLKSPEGQAAVGSQVRVLHLRVSGDATPAELTKTAQNIKAALDQSDDYKGIQKKFNQDKIKVDAADMGLRPLSSIPGELAARVSSINPGQTSEIIQVKDGAHVLKLLERKSNDQKALVPQYKTRHILIKTSEVVSQENAQQMIESIYNRIQAGEDFATLAATYSSDPGSARDGGSLGWVSPGMMVPEFDQTMKSSTVGVVSKPFETQFGYHILQVTDTRQQDMTKEYQQRMARQALGERQFDAELDSWLRELRTSTYVEIKDPSLAEHNTSKK</sequence>
<evidence type="ECO:0000313" key="10">
    <source>
        <dbReference type="Proteomes" id="UP000294963"/>
    </source>
</evidence>
<dbReference type="GO" id="GO:0030288">
    <property type="term" value="C:outer membrane-bounded periplasmic space"/>
    <property type="evidence" value="ECO:0007669"/>
    <property type="project" value="InterPro"/>
</dbReference>
<dbReference type="InterPro" id="IPR023034">
    <property type="entry name" value="PPIase_SurA"/>
</dbReference>
<dbReference type="PROSITE" id="PS50198">
    <property type="entry name" value="PPIC_PPIASE_2"/>
    <property type="match status" value="2"/>
</dbReference>
<dbReference type="InterPro" id="IPR023058">
    <property type="entry name" value="PPIase_PpiC_CS"/>
</dbReference>
<dbReference type="InterPro" id="IPR027304">
    <property type="entry name" value="Trigger_fact/SurA_dom_sf"/>
</dbReference>
<accession>A0A4R1XP85</accession>
<comment type="domain">
    <text evidence="7">The PPIase activity resides only in the second parvulin domain. The N-terminal region and the C-terminal tail are necessary and sufficient for the chaperone activity of SurA. The PPIase activity is dispensable for SurA to function as a chaperone. The N-terminal region and the C-terminal tail are also required for porin recognition.</text>
</comment>
<dbReference type="InterPro" id="IPR000297">
    <property type="entry name" value="PPIase_PpiC"/>
</dbReference>
<dbReference type="EMBL" id="SLVJ01000020">
    <property type="protein sequence ID" value="TCM63715.1"/>
    <property type="molecule type" value="Genomic_DNA"/>
</dbReference>
<reference evidence="9 10" key="1">
    <citation type="submission" date="2019-03" db="EMBL/GenBank/DDBJ databases">
        <title>Genomic analyses of the natural microbiome of Caenorhabditis elegans.</title>
        <authorList>
            <person name="Samuel B."/>
        </authorList>
    </citation>
    <scope>NUCLEOTIDE SEQUENCE [LARGE SCALE GENOMIC DNA]</scope>
    <source>
        <strain evidence="9 10">JUb89</strain>
    </source>
</reference>
<protein>
    <recommendedName>
        <fullName evidence="7">Chaperone SurA</fullName>
    </recommendedName>
    <alternativeName>
        <fullName evidence="7">Peptidyl-prolyl cis-trans isomerase SurA</fullName>
        <shortName evidence="7">PPIase SurA</shortName>
        <ecNumber evidence="7">5.2.1.8</ecNumber>
    </alternativeName>
    <alternativeName>
        <fullName evidence="7">Rotamase SurA</fullName>
    </alternativeName>
</protein>
<organism evidence="9 10">
    <name type="scientific">Acinetobacter calcoaceticus</name>
    <dbReference type="NCBI Taxonomy" id="471"/>
    <lineage>
        <taxon>Bacteria</taxon>
        <taxon>Pseudomonadati</taxon>
        <taxon>Pseudomonadota</taxon>
        <taxon>Gammaproteobacteria</taxon>
        <taxon>Moraxellales</taxon>
        <taxon>Moraxellaceae</taxon>
        <taxon>Acinetobacter</taxon>
        <taxon>Acinetobacter calcoaceticus/baumannii complex</taxon>
    </lineage>
</organism>
<evidence type="ECO:0000256" key="2">
    <source>
        <dbReference type="ARBA" id="ARBA00022737"/>
    </source>
</evidence>
<keyword evidence="2 7" id="KW-0677">Repeat</keyword>
<dbReference type="Pfam" id="PF09312">
    <property type="entry name" value="SurA_N"/>
    <property type="match status" value="1"/>
</dbReference>
<dbReference type="InterPro" id="IPR046357">
    <property type="entry name" value="PPIase_dom_sf"/>
</dbReference>
<dbReference type="GO" id="GO:0042277">
    <property type="term" value="F:peptide binding"/>
    <property type="evidence" value="ECO:0007669"/>
    <property type="project" value="InterPro"/>
</dbReference>
<evidence type="ECO:0000256" key="5">
    <source>
        <dbReference type="ARBA" id="ARBA00023186"/>
    </source>
</evidence>
<dbReference type="GO" id="GO:0050821">
    <property type="term" value="P:protein stabilization"/>
    <property type="evidence" value="ECO:0007669"/>
    <property type="project" value="InterPro"/>
</dbReference>
<feature type="chain" id="PRO_5021056050" description="Chaperone SurA" evidence="7">
    <location>
        <begin position="28"/>
        <end position="439"/>
    </location>
</feature>
<keyword evidence="1 7" id="KW-0732">Signal</keyword>
<dbReference type="GO" id="GO:0003755">
    <property type="term" value="F:peptidyl-prolyl cis-trans isomerase activity"/>
    <property type="evidence" value="ECO:0007669"/>
    <property type="project" value="UniProtKB-UniRule"/>
</dbReference>
<feature type="domain" description="PpiC" evidence="8">
    <location>
        <begin position="178"/>
        <end position="274"/>
    </location>
</feature>
<evidence type="ECO:0000256" key="7">
    <source>
        <dbReference type="HAMAP-Rule" id="MF_01183"/>
    </source>
</evidence>
<evidence type="ECO:0000256" key="1">
    <source>
        <dbReference type="ARBA" id="ARBA00022729"/>
    </source>
</evidence>
<dbReference type="PANTHER" id="PTHR47637">
    <property type="entry name" value="CHAPERONE SURA"/>
    <property type="match status" value="1"/>
</dbReference>